<keyword evidence="3" id="KW-1185">Reference proteome</keyword>
<evidence type="ECO:0000256" key="1">
    <source>
        <dbReference type="SAM" id="MobiDB-lite"/>
    </source>
</evidence>
<sequence>MATLQRPAAPIRTVSNSSFAESFDIARRKLDKELDGNISSPDSRPGSPASLATGSTVTPAELSTPLTPFNAAIDADPDVADEFAFAFDIDGVLIRGGKVIPEAIEAMKVLNGENEYGVKVPYIFLTNGGGKTEAERCGDLSRQLELEVSPGQFICGHTPMREMADRYKTVLVVGGEGEKCRHVAEGYGFTDVITPGDILKANAAVSPFRKLTDTEHANSKDLLSRGQLSDIVIDAVFVFADSREWASDLQIMLDIAMSKGGRLETRSETFDESPPFYFSHNDTLWAAQHEHPRLGMGALRSIVETTFESVTGGKKLETHAFGKPQVSTFEFATRLLQKWRAAQHGLESSKPPETVYFVGDTPESDIRGTNAMNEASDNDWFSILVKTGVYQDGTEPAYKPRQTVETVLDAVNFGIRREMEARKARSAGPDEKAVIEKLLPLDAAAQPTTTA</sequence>
<dbReference type="EMBL" id="SKBQ01000017">
    <property type="protein sequence ID" value="TPX16548.1"/>
    <property type="molecule type" value="Genomic_DNA"/>
</dbReference>
<evidence type="ECO:0000313" key="2">
    <source>
        <dbReference type="EMBL" id="TPX16548.1"/>
    </source>
</evidence>
<dbReference type="PANTHER" id="PTHR14269:SF4">
    <property type="entry name" value="CAT EYE SYNDROME CRITICAL REGION PROTEIN 5"/>
    <property type="match status" value="1"/>
</dbReference>
<evidence type="ECO:0008006" key="4">
    <source>
        <dbReference type="Google" id="ProtNLM"/>
    </source>
</evidence>
<organism evidence="2 3">
    <name type="scientific">Thyridium curvatum</name>
    <dbReference type="NCBI Taxonomy" id="1093900"/>
    <lineage>
        <taxon>Eukaryota</taxon>
        <taxon>Fungi</taxon>
        <taxon>Dikarya</taxon>
        <taxon>Ascomycota</taxon>
        <taxon>Pezizomycotina</taxon>
        <taxon>Sordariomycetes</taxon>
        <taxon>Sordariomycetidae</taxon>
        <taxon>Thyridiales</taxon>
        <taxon>Thyridiaceae</taxon>
        <taxon>Thyridium</taxon>
    </lineage>
</organism>
<evidence type="ECO:0000313" key="3">
    <source>
        <dbReference type="Proteomes" id="UP000319257"/>
    </source>
</evidence>
<feature type="region of interest" description="Disordered" evidence="1">
    <location>
        <begin position="34"/>
        <end position="60"/>
    </location>
</feature>
<dbReference type="Gene3D" id="3.40.50.1000">
    <property type="entry name" value="HAD superfamily/HAD-like"/>
    <property type="match status" value="2"/>
</dbReference>
<dbReference type="NCBIfam" id="TIGR01460">
    <property type="entry name" value="HAD-SF-IIA"/>
    <property type="match status" value="1"/>
</dbReference>
<dbReference type="OrthoDB" id="10251048at2759"/>
<dbReference type="PANTHER" id="PTHR14269">
    <property type="entry name" value="CDP-DIACYLGLYCEROL--GLYCEROL-3-PHOSPHATE 3-PHOSPHATIDYLTRANSFERASE-RELATED"/>
    <property type="match status" value="1"/>
</dbReference>
<gene>
    <name evidence="2" type="ORF">E0L32_003842</name>
</gene>
<comment type="caution">
    <text evidence="2">The sequence shown here is derived from an EMBL/GenBank/DDBJ whole genome shotgun (WGS) entry which is preliminary data.</text>
</comment>
<dbReference type="InParanoid" id="A0A507BIQ9"/>
<dbReference type="STRING" id="1093900.A0A507BIQ9"/>
<dbReference type="InterPro" id="IPR023214">
    <property type="entry name" value="HAD_sf"/>
</dbReference>
<dbReference type="Pfam" id="PF13344">
    <property type="entry name" value="Hydrolase_6"/>
    <property type="match status" value="1"/>
</dbReference>
<dbReference type="InterPro" id="IPR006353">
    <property type="entry name" value="HAD-SF_hydro_IIA_CECR5"/>
</dbReference>
<dbReference type="GeneID" id="41971289"/>
<dbReference type="InterPro" id="IPR036412">
    <property type="entry name" value="HAD-like_sf"/>
</dbReference>
<dbReference type="NCBIfam" id="TIGR01456">
    <property type="entry name" value="CECR5"/>
    <property type="match status" value="1"/>
</dbReference>
<dbReference type="InterPro" id="IPR006357">
    <property type="entry name" value="HAD-SF_hydro_IIA"/>
</dbReference>
<dbReference type="Proteomes" id="UP000319257">
    <property type="component" value="Unassembled WGS sequence"/>
</dbReference>
<dbReference type="Pfam" id="PF13242">
    <property type="entry name" value="Hydrolase_like"/>
    <property type="match status" value="1"/>
</dbReference>
<dbReference type="SUPFAM" id="SSF56784">
    <property type="entry name" value="HAD-like"/>
    <property type="match status" value="1"/>
</dbReference>
<reference evidence="2 3" key="1">
    <citation type="submission" date="2019-06" db="EMBL/GenBank/DDBJ databases">
        <title>Draft genome sequence of the filamentous fungus Phialemoniopsis curvata isolated from diesel fuel.</title>
        <authorList>
            <person name="Varaljay V.A."/>
            <person name="Lyon W.J."/>
            <person name="Crouch A.L."/>
            <person name="Drake C.E."/>
            <person name="Hollomon J.M."/>
            <person name="Nadeau L.J."/>
            <person name="Nunn H.S."/>
            <person name="Stevenson B.S."/>
            <person name="Bojanowski C.L."/>
            <person name="Crookes-Goodson W.J."/>
        </authorList>
    </citation>
    <scope>NUCLEOTIDE SEQUENCE [LARGE SCALE GENOMIC DNA]</scope>
    <source>
        <strain evidence="2 3">D216</strain>
    </source>
</reference>
<proteinExistence type="predicted"/>
<dbReference type="FunCoup" id="A0A507BIQ9">
    <property type="interactions" value="230"/>
</dbReference>
<protein>
    <recommendedName>
        <fullName evidence="4">Phosphatidyl synthase</fullName>
    </recommendedName>
</protein>
<dbReference type="AlphaFoldDB" id="A0A507BIQ9"/>
<accession>A0A507BIQ9</accession>
<dbReference type="GO" id="GO:0005739">
    <property type="term" value="C:mitochondrion"/>
    <property type="evidence" value="ECO:0007669"/>
    <property type="project" value="TreeGrafter"/>
</dbReference>
<name>A0A507BIQ9_9PEZI</name>
<dbReference type="RefSeq" id="XP_030998259.1">
    <property type="nucleotide sequence ID" value="XM_031138186.1"/>
</dbReference>
<dbReference type="FunFam" id="3.40.50.1000:FF:000069">
    <property type="entry name" value="HAD-superfamily subfamily IIA hydrolase"/>
    <property type="match status" value="1"/>
</dbReference>
<dbReference type="InterPro" id="IPR050324">
    <property type="entry name" value="CDP-alcohol_PTase-I"/>
</dbReference>
<dbReference type="GO" id="GO:0046474">
    <property type="term" value="P:glycerophospholipid biosynthetic process"/>
    <property type="evidence" value="ECO:0007669"/>
    <property type="project" value="TreeGrafter"/>
</dbReference>